<organism evidence="8">
    <name type="scientific">marine metagenome</name>
    <dbReference type="NCBI Taxonomy" id="408172"/>
    <lineage>
        <taxon>unclassified sequences</taxon>
        <taxon>metagenomes</taxon>
        <taxon>ecological metagenomes</taxon>
    </lineage>
</organism>
<protein>
    <recommendedName>
        <fullName evidence="3">2-oxo-4-hydroxy-4-carboxy-5-ureidoimidazoline decarboxylase</fullName>
        <ecNumber evidence="3">4.1.1.97</ecNumber>
    </recommendedName>
</protein>
<dbReference type="EC" id="4.1.1.97" evidence="3"/>
<accession>A0A382PWE3</accession>
<dbReference type="EMBL" id="UINC01110265">
    <property type="protein sequence ID" value="SVC77654.1"/>
    <property type="molecule type" value="Genomic_DNA"/>
</dbReference>
<feature type="domain" description="Oxo-4-hydroxy-4-carboxy-5-ureidoimidazoline decarboxylase" evidence="7">
    <location>
        <begin position="8"/>
        <end position="160"/>
    </location>
</feature>
<evidence type="ECO:0000256" key="3">
    <source>
        <dbReference type="ARBA" id="ARBA00012257"/>
    </source>
</evidence>
<comment type="pathway">
    <text evidence="2">Purine metabolism; urate degradation; (S)-allantoin from urate: step 3/3.</text>
</comment>
<proteinExistence type="predicted"/>
<dbReference type="GO" id="GO:0005777">
    <property type="term" value="C:peroxisome"/>
    <property type="evidence" value="ECO:0007669"/>
    <property type="project" value="TreeGrafter"/>
</dbReference>
<evidence type="ECO:0000256" key="2">
    <source>
        <dbReference type="ARBA" id="ARBA00004754"/>
    </source>
</evidence>
<evidence type="ECO:0000256" key="4">
    <source>
        <dbReference type="ARBA" id="ARBA00022631"/>
    </source>
</evidence>
<evidence type="ECO:0000313" key="8">
    <source>
        <dbReference type="EMBL" id="SVC77654.1"/>
    </source>
</evidence>
<dbReference type="GO" id="GO:0051997">
    <property type="term" value="F:2-oxo-4-hydroxy-4-carboxy-5-ureidoimidazoline decarboxylase activity"/>
    <property type="evidence" value="ECO:0007669"/>
    <property type="project" value="UniProtKB-EC"/>
</dbReference>
<dbReference type="PANTHER" id="PTHR43466">
    <property type="entry name" value="2-OXO-4-HYDROXY-4-CARBOXY-5-UREIDOIMIDAZOLINE DECARBOXYLASE-RELATED"/>
    <property type="match status" value="1"/>
</dbReference>
<keyword evidence="5" id="KW-0210">Decarboxylase</keyword>
<comment type="catalytic activity">
    <reaction evidence="1">
        <text>5-hydroxy-2-oxo-4-ureido-2,5-dihydro-1H-imidazole-5-carboxylate + H(+) = (S)-allantoin + CO2</text>
        <dbReference type="Rhea" id="RHEA:26301"/>
        <dbReference type="ChEBI" id="CHEBI:15378"/>
        <dbReference type="ChEBI" id="CHEBI:15678"/>
        <dbReference type="ChEBI" id="CHEBI:16526"/>
        <dbReference type="ChEBI" id="CHEBI:58639"/>
        <dbReference type="EC" id="4.1.1.97"/>
    </reaction>
</comment>
<sequence>MNIIDKINKMTQNEFVSAFGNVFEKTNWIAEKTYILKPFKNYEELSSKILEVYENSTKEKHLEIFNSHPYLALEKILTEDSKKEQNSSKLNQCSKEEFEEFKKLNIEYKKKFLFPFIIAVRGKNRNEILNNFRQRITNNINSEFVETKKQVKKIANFRLDEIIKSN</sequence>
<evidence type="ECO:0000256" key="5">
    <source>
        <dbReference type="ARBA" id="ARBA00022793"/>
    </source>
</evidence>
<dbReference type="Pfam" id="PF09349">
    <property type="entry name" value="OHCU_decarbox"/>
    <property type="match status" value="1"/>
</dbReference>
<evidence type="ECO:0000256" key="1">
    <source>
        <dbReference type="ARBA" id="ARBA00001163"/>
    </source>
</evidence>
<dbReference type="UniPathway" id="UPA00394">
    <property type="reaction ID" value="UER00652"/>
</dbReference>
<dbReference type="AlphaFoldDB" id="A0A382PWE3"/>
<dbReference type="NCBIfam" id="TIGR03164">
    <property type="entry name" value="UHCUDC"/>
    <property type="match status" value="1"/>
</dbReference>
<dbReference type="InterPro" id="IPR018020">
    <property type="entry name" value="OHCU_decarboxylase"/>
</dbReference>
<keyword evidence="6" id="KW-0456">Lyase</keyword>
<name>A0A382PWE3_9ZZZZ</name>
<gene>
    <name evidence="8" type="ORF">METZ01_LOCUS330508</name>
</gene>
<dbReference type="GO" id="GO:0000255">
    <property type="term" value="P:allantoin metabolic process"/>
    <property type="evidence" value="ECO:0007669"/>
    <property type="project" value="InterPro"/>
</dbReference>
<dbReference type="SUPFAM" id="SSF158694">
    <property type="entry name" value="UraD-Like"/>
    <property type="match status" value="1"/>
</dbReference>
<evidence type="ECO:0000256" key="6">
    <source>
        <dbReference type="ARBA" id="ARBA00023239"/>
    </source>
</evidence>
<dbReference type="InterPro" id="IPR036778">
    <property type="entry name" value="OHCU_decarboxylase_sf"/>
</dbReference>
<reference evidence="8" key="1">
    <citation type="submission" date="2018-05" db="EMBL/GenBank/DDBJ databases">
        <authorList>
            <person name="Lanie J.A."/>
            <person name="Ng W.-L."/>
            <person name="Kazmierczak K.M."/>
            <person name="Andrzejewski T.M."/>
            <person name="Davidsen T.M."/>
            <person name="Wayne K.J."/>
            <person name="Tettelin H."/>
            <person name="Glass J.I."/>
            <person name="Rusch D."/>
            <person name="Podicherti R."/>
            <person name="Tsui H.-C.T."/>
            <person name="Winkler M.E."/>
        </authorList>
    </citation>
    <scope>NUCLEOTIDE SEQUENCE</scope>
</reference>
<dbReference type="GO" id="GO:0019628">
    <property type="term" value="P:urate catabolic process"/>
    <property type="evidence" value="ECO:0007669"/>
    <property type="project" value="UniProtKB-UniPathway"/>
</dbReference>
<dbReference type="InterPro" id="IPR017580">
    <property type="entry name" value="OHCU_decarboxylase-1"/>
</dbReference>
<keyword evidence="4" id="KW-0659">Purine metabolism</keyword>
<dbReference type="GO" id="GO:0006144">
    <property type="term" value="P:purine nucleobase metabolic process"/>
    <property type="evidence" value="ECO:0007669"/>
    <property type="project" value="UniProtKB-KW"/>
</dbReference>
<dbReference type="Gene3D" id="1.10.3330.10">
    <property type="entry name" value="Oxo-4-hydroxy-4-carboxy-5-ureidoimidazoline decarboxylase"/>
    <property type="match status" value="1"/>
</dbReference>
<dbReference type="PANTHER" id="PTHR43466:SF1">
    <property type="entry name" value="2-OXO-4-HYDROXY-4-CARBOXY-5-UREIDOIMIDAZOLINE DECARBOXYLASE-RELATED"/>
    <property type="match status" value="1"/>
</dbReference>
<evidence type="ECO:0000259" key="7">
    <source>
        <dbReference type="Pfam" id="PF09349"/>
    </source>
</evidence>